<name>A0A317W956_9EURO</name>
<dbReference type="STRING" id="1450535.A0A317W956"/>
<dbReference type="Proteomes" id="UP000246702">
    <property type="component" value="Unassembled WGS sequence"/>
</dbReference>
<comment type="caution">
    <text evidence="2">The sequence shown here is derived from an EMBL/GenBank/DDBJ whole genome shotgun (WGS) entry which is preliminary data.</text>
</comment>
<keyword evidence="3" id="KW-1185">Reference proteome</keyword>
<organism evidence="2 3">
    <name type="scientific">Aspergillus sclerotioniger CBS 115572</name>
    <dbReference type="NCBI Taxonomy" id="1450535"/>
    <lineage>
        <taxon>Eukaryota</taxon>
        <taxon>Fungi</taxon>
        <taxon>Dikarya</taxon>
        <taxon>Ascomycota</taxon>
        <taxon>Pezizomycotina</taxon>
        <taxon>Eurotiomycetes</taxon>
        <taxon>Eurotiomycetidae</taxon>
        <taxon>Eurotiales</taxon>
        <taxon>Aspergillaceae</taxon>
        <taxon>Aspergillus</taxon>
        <taxon>Aspergillus subgen. Circumdati</taxon>
    </lineage>
</organism>
<gene>
    <name evidence="2" type="ORF">BO94DRAFT_495339</name>
</gene>
<evidence type="ECO:0000313" key="2">
    <source>
        <dbReference type="EMBL" id="PWY83146.1"/>
    </source>
</evidence>
<feature type="compositionally biased region" description="Low complexity" evidence="1">
    <location>
        <begin position="664"/>
        <end position="673"/>
    </location>
</feature>
<dbReference type="OrthoDB" id="3438840at2759"/>
<accession>A0A317W956</accession>
<evidence type="ECO:0000313" key="3">
    <source>
        <dbReference type="Proteomes" id="UP000246702"/>
    </source>
</evidence>
<protein>
    <submittedName>
        <fullName evidence="2">Uncharacterized protein</fullName>
    </submittedName>
</protein>
<sequence>MLATASATEDAGHSHRPPPPPLPPSPTLSNPDMILPFDRNERDSSTPSPPFNLPPLSSLQSFYENRTASDDVGDQARGIALSYGTRPQKIGFSRRTWLTESQDASRRLSDIGEEDSISSSPAHSRTLQFMSQAGRMTGSPVSQRETADAEAREMAAWSSSSSSTISGASDLSQDATKGRQESRGVAQNPYQVTEGVRSAIENLEGNGSTSSLMATTEEGGSGVELSSAVLSTEAERILENAKKRLTLMEGNLSRARTSMRSSPSLSASPTPSVGHQTLGLGQPVGGLYQSISRADRRGPNQRPRATYTSSQDAINNGHSRVYSETQLPSTAQSSLPAVEPDLSRSVSALGSTTAPSLNHDERSFRYDPTRAYLTHRASVSSMQRPQTRASPPALNKRAASESPKGLGISREEHENEYYGVNGHGAAYPTYDPPSRSQSQLQVRDLQDQMKGLHIKISSLKVKAQEDNLRRRSLQSLRTPSPLAAADLTTADQWFPSAVDLKERRSNTNISAGNGRAAGYTQDNRYSGDYGGARYESEAGAGRYTKREPAYQPASHADPAHRAYESRDHDDGQSEAGTLYEDAEEGEYELDSPSNPEFDRQALNEMLREPVDEEFDDSLESFPAVPQSLEDTPHEEREDAFDYENFILHSALGNYTQARLRRESNVSTSSVETTRPIDHHAARHSRANSTTSLSTVATFATATEGDRDDLESVLYWDRKFNDELRNNHPSDVDMRESNGTDPDAQGTPRAMRRQPSRRNQGSLFPDAGLAPRRSDSATTGSTTPTSLVSSLVSTVRAASSPHPSATAKGNMGLNDDDTRLLEQLFQSLGNVCLDLQNITTSENPDFKEVRLLRRRLDAARRVLDGELDT</sequence>
<feature type="region of interest" description="Disordered" evidence="1">
    <location>
        <begin position="90"/>
        <end position="220"/>
    </location>
</feature>
<feature type="compositionally biased region" description="Basic and acidic residues" evidence="1">
    <location>
        <begin position="722"/>
        <end position="737"/>
    </location>
</feature>
<dbReference type="EMBL" id="MSFK01000019">
    <property type="protein sequence ID" value="PWY83146.1"/>
    <property type="molecule type" value="Genomic_DNA"/>
</dbReference>
<feature type="compositionally biased region" description="Polar residues" evidence="1">
    <location>
        <begin position="306"/>
        <end position="315"/>
    </location>
</feature>
<feature type="region of interest" description="Disordered" evidence="1">
    <location>
        <begin position="505"/>
        <end position="531"/>
    </location>
</feature>
<feature type="region of interest" description="Disordered" evidence="1">
    <location>
        <begin position="722"/>
        <end position="813"/>
    </location>
</feature>
<feature type="compositionally biased region" description="Pro residues" evidence="1">
    <location>
        <begin position="17"/>
        <end position="26"/>
    </location>
</feature>
<feature type="region of interest" description="Disordered" evidence="1">
    <location>
        <begin position="253"/>
        <end position="315"/>
    </location>
</feature>
<reference evidence="2 3" key="1">
    <citation type="submission" date="2016-12" db="EMBL/GenBank/DDBJ databases">
        <title>The genomes of Aspergillus section Nigri reveals drivers in fungal speciation.</title>
        <authorList>
            <consortium name="DOE Joint Genome Institute"/>
            <person name="Vesth T.C."/>
            <person name="Nybo J."/>
            <person name="Theobald S."/>
            <person name="Brandl J."/>
            <person name="Frisvad J.C."/>
            <person name="Nielsen K.F."/>
            <person name="Lyhne E.K."/>
            <person name="Kogle M.E."/>
            <person name="Kuo A."/>
            <person name="Riley R."/>
            <person name="Clum A."/>
            <person name="Nolan M."/>
            <person name="Lipzen A."/>
            <person name="Salamov A."/>
            <person name="Henrissat B."/>
            <person name="Wiebenga A."/>
            <person name="De Vries R.P."/>
            <person name="Grigoriev I.V."/>
            <person name="Mortensen U.H."/>
            <person name="Andersen M.R."/>
            <person name="Baker S.E."/>
        </authorList>
    </citation>
    <scope>NUCLEOTIDE SEQUENCE [LARGE SCALE GENOMIC DNA]</scope>
    <source>
        <strain evidence="2 3">CBS 115572</strain>
    </source>
</reference>
<feature type="compositionally biased region" description="Polar residues" evidence="1">
    <location>
        <begin position="121"/>
        <end position="131"/>
    </location>
</feature>
<feature type="region of interest" description="Disordered" evidence="1">
    <location>
        <begin position="1"/>
        <end position="71"/>
    </location>
</feature>
<feature type="region of interest" description="Disordered" evidence="1">
    <location>
        <begin position="662"/>
        <end position="692"/>
    </location>
</feature>
<proteinExistence type="predicted"/>
<feature type="compositionally biased region" description="Low complexity" evidence="1">
    <location>
        <begin position="775"/>
        <end position="799"/>
    </location>
</feature>
<feature type="compositionally biased region" description="Basic and acidic residues" evidence="1">
    <location>
        <begin position="557"/>
        <end position="571"/>
    </location>
</feature>
<feature type="compositionally biased region" description="Low complexity" evidence="1">
    <location>
        <begin position="154"/>
        <end position="172"/>
    </location>
</feature>
<dbReference type="RefSeq" id="XP_025465931.1">
    <property type="nucleotide sequence ID" value="XM_025609259.1"/>
</dbReference>
<feature type="region of interest" description="Disordered" evidence="1">
    <location>
        <begin position="546"/>
        <end position="575"/>
    </location>
</feature>
<dbReference type="GeneID" id="37111402"/>
<evidence type="ECO:0000256" key="1">
    <source>
        <dbReference type="SAM" id="MobiDB-lite"/>
    </source>
</evidence>
<feature type="region of interest" description="Disordered" evidence="1">
    <location>
        <begin position="375"/>
        <end position="410"/>
    </location>
</feature>
<feature type="compositionally biased region" description="Polar residues" evidence="1">
    <location>
        <begin position="377"/>
        <end position="389"/>
    </location>
</feature>
<feature type="compositionally biased region" description="Polar residues" evidence="1">
    <location>
        <begin position="205"/>
        <end position="214"/>
    </location>
</feature>
<feature type="compositionally biased region" description="Low complexity" evidence="1">
    <location>
        <begin position="255"/>
        <end position="272"/>
    </location>
</feature>
<dbReference type="AlphaFoldDB" id="A0A317W956"/>